<dbReference type="AlphaFoldDB" id="A0A6F8XJ13"/>
<reference evidence="2 3" key="2">
    <citation type="submission" date="2020-03" db="EMBL/GenBank/DDBJ databases">
        <authorList>
            <person name="Ichikawa N."/>
            <person name="Kimura A."/>
            <person name="Kitahashi Y."/>
            <person name="Uohara A."/>
        </authorList>
    </citation>
    <scope>NUCLEOTIDE SEQUENCE [LARGE SCALE GENOMIC DNA]</scope>
    <source>
        <strain evidence="2 3">NBRC 107702</strain>
    </source>
</reference>
<accession>A0A6F8XJ13</accession>
<feature type="transmembrane region" description="Helical" evidence="1">
    <location>
        <begin position="280"/>
        <end position="313"/>
    </location>
</feature>
<sequence>MGEADPTTVVVGLVASPGPAAELAATLAMGGGLADQMRDRLPGAKWTVRVVTDRLVDGPGPLHQLVSGTRRRLLDSGWQLGICLTDLPLQTSRRPVVAHASRAHGVAILSLPALGAVGIERRAGEAIVRLVGVLVGEGDAPVEIKPAQGSGGRRRDALLRRLRELGTVIGDERGAGLVAGVVTGNLRLLLGMLRANRPWRLAVGLSRALVAALAAGVFALVTNDIWLLADNLGWVRQLLVAAISVAAVVLALLLGAHLWERSPPPSEDPEVARNTREQVVLLNIVTVTTLVIGVLALYGALFLISLLGVQLLVPPDLQGDALNHRVDFSDQAELAWLASALATLGGALGAGLESDETVREAAYAYQPDRSLTD</sequence>
<dbReference type="RefSeq" id="WP_173032930.1">
    <property type="nucleotide sequence ID" value="NZ_AP022870.1"/>
</dbReference>
<feature type="transmembrane region" description="Helical" evidence="1">
    <location>
        <begin position="234"/>
        <end position="259"/>
    </location>
</feature>
<keyword evidence="3" id="KW-1185">Reference proteome</keyword>
<organism evidence="2 3">
    <name type="scientific">Phytohabitans flavus</name>
    <dbReference type="NCBI Taxonomy" id="1076124"/>
    <lineage>
        <taxon>Bacteria</taxon>
        <taxon>Bacillati</taxon>
        <taxon>Actinomycetota</taxon>
        <taxon>Actinomycetes</taxon>
        <taxon>Micromonosporales</taxon>
        <taxon>Micromonosporaceae</taxon>
    </lineage>
</organism>
<name>A0A6F8XJ13_9ACTN</name>
<evidence type="ECO:0000313" key="3">
    <source>
        <dbReference type="Proteomes" id="UP000502508"/>
    </source>
</evidence>
<dbReference type="Proteomes" id="UP000502508">
    <property type="component" value="Chromosome"/>
</dbReference>
<proteinExistence type="predicted"/>
<evidence type="ECO:0000313" key="2">
    <source>
        <dbReference type="EMBL" id="BCB73781.1"/>
    </source>
</evidence>
<gene>
    <name evidence="2" type="ORF">Pflav_001910</name>
</gene>
<dbReference type="EMBL" id="AP022870">
    <property type="protein sequence ID" value="BCB73781.1"/>
    <property type="molecule type" value="Genomic_DNA"/>
</dbReference>
<feature type="transmembrane region" description="Helical" evidence="1">
    <location>
        <begin position="201"/>
        <end position="222"/>
    </location>
</feature>
<evidence type="ECO:0000256" key="1">
    <source>
        <dbReference type="SAM" id="Phobius"/>
    </source>
</evidence>
<keyword evidence="1" id="KW-0472">Membrane</keyword>
<protein>
    <submittedName>
        <fullName evidence="2">Uncharacterized protein</fullName>
    </submittedName>
</protein>
<dbReference type="KEGG" id="pfla:Pflav_001910"/>
<reference evidence="2 3" key="1">
    <citation type="submission" date="2020-03" db="EMBL/GenBank/DDBJ databases">
        <title>Whole genome shotgun sequence of Phytohabitans flavus NBRC 107702.</title>
        <authorList>
            <person name="Komaki H."/>
            <person name="Tamura T."/>
        </authorList>
    </citation>
    <scope>NUCLEOTIDE SEQUENCE [LARGE SCALE GENOMIC DNA]</scope>
    <source>
        <strain evidence="2 3">NBRC 107702</strain>
    </source>
</reference>
<keyword evidence="1" id="KW-1133">Transmembrane helix</keyword>
<keyword evidence="1" id="KW-0812">Transmembrane</keyword>